<protein>
    <recommendedName>
        <fullName evidence="1">AntA/AntB antirepressor domain-containing protein</fullName>
    </recommendedName>
</protein>
<dbReference type="PATRIC" id="fig|1094564.3.peg.1939"/>
<dbReference type="Pfam" id="PF08346">
    <property type="entry name" value="AntA"/>
    <property type="match status" value="1"/>
</dbReference>
<proteinExistence type="predicted"/>
<evidence type="ECO:0000313" key="3">
    <source>
        <dbReference type="Proteomes" id="UP000002646"/>
    </source>
</evidence>
<accession>J0Z4I5</accession>
<dbReference type="Proteomes" id="UP000002646">
    <property type="component" value="Unassembled WGS sequence"/>
</dbReference>
<gene>
    <name evidence="2" type="ORF">MCW_01684</name>
</gene>
<reference evidence="2 3" key="1">
    <citation type="submission" date="2012-03" db="EMBL/GenBank/DDBJ databases">
        <title>The Genome Sequence of Bartonella washoensis 085-0475.</title>
        <authorList>
            <consortium name="The Broad Institute Genome Sequencing Platform"/>
            <consortium name="The Broad Institute Genome Sequencing Center for Infectious Disease"/>
            <person name="Feldgarden M."/>
            <person name="Kirby J."/>
            <person name="Kosoy M."/>
            <person name="Birtles R."/>
            <person name="Probert W.S."/>
            <person name="Chiaraviglio L."/>
            <person name="Young S.K."/>
            <person name="Zeng Q."/>
            <person name="Gargeya S."/>
            <person name="Fitzgerald M."/>
            <person name="Haas B."/>
            <person name="Abouelleil A."/>
            <person name="Alvarado L."/>
            <person name="Arachchi H.M."/>
            <person name="Berlin A."/>
            <person name="Chapman S.B."/>
            <person name="Gearin G."/>
            <person name="Goldberg J."/>
            <person name="Griggs A."/>
            <person name="Gujja S."/>
            <person name="Hansen M."/>
            <person name="Heiman D."/>
            <person name="Howarth C."/>
            <person name="Larimer J."/>
            <person name="Lui A."/>
            <person name="MacDonald P.J.P."/>
            <person name="McCowen C."/>
            <person name="Montmayeur A."/>
            <person name="Murphy C."/>
            <person name="Neiman D."/>
            <person name="Pearson M."/>
            <person name="Priest M."/>
            <person name="Roberts A."/>
            <person name="Saif S."/>
            <person name="Shea T."/>
            <person name="Sisk P."/>
            <person name="Stolte C."/>
            <person name="Sykes S."/>
            <person name="Wortman J."/>
            <person name="Nusbaum C."/>
            <person name="Birren B."/>
        </authorList>
    </citation>
    <scope>NUCLEOTIDE SEQUENCE [LARGE SCALE GENOMIC DNA]</scope>
    <source>
        <strain evidence="2 3">085-0475</strain>
    </source>
</reference>
<organism evidence="2 3">
    <name type="scientific">Cardidatus Bartonella washoeensis 085-0475</name>
    <dbReference type="NCBI Taxonomy" id="1094564"/>
    <lineage>
        <taxon>Bacteria</taxon>
        <taxon>Pseudomonadati</taxon>
        <taxon>Pseudomonadota</taxon>
        <taxon>Alphaproteobacteria</taxon>
        <taxon>Hyphomicrobiales</taxon>
        <taxon>Bartonellaceae</taxon>
        <taxon>Bartonella</taxon>
    </lineage>
</organism>
<comment type="caution">
    <text evidence="2">The sequence shown here is derived from an EMBL/GenBank/DDBJ whole genome shotgun (WGS) entry which is preliminary data.</text>
</comment>
<evidence type="ECO:0000313" key="2">
    <source>
        <dbReference type="EMBL" id="EJF82443.1"/>
    </source>
</evidence>
<dbReference type="HOGENOM" id="CLU_2068487_0_0_5"/>
<dbReference type="OrthoDB" id="7924020at2"/>
<evidence type="ECO:0000259" key="1">
    <source>
        <dbReference type="Pfam" id="PF08346"/>
    </source>
</evidence>
<feature type="domain" description="AntA/AntB antirepressor" evidence="1">
    <location>
        <begin position="30"/>
        <end position="105"/>
    </location>
</feature>
<dbReference type="InterPro" id="IPR013557">
    <property type="entry name" value="AntA/B_antirep"/>
</dbReference>
<dbReference type="STRING" id="1094564.MCW_01684"/>
<name>J0Z4I5_9HYPH</name>
<dbReference type="RefSeq" id="WP_006926491.1">
    <property type="nucleotide sequence ID" value="NZ_JH725112.1"/>
</dbReference>
<sequence length="121" mass="14325">MNTHDTNEDSKGYLVPENEVDNTIGYVQMVNAHAMHRHLHLKQDFSTWFNDCVEKFDLKEGVDFVFTKQEWNRQKICSKSEIETDKTNNHYFKIYAAKKVAKAERHRNLGTILYQNLCFHS</sequence>
<dbReference type="EMBL" id="AILX01000046">
    <property type="protein sequence ID" value="EJF82443.1"/>
    <property type="molecule type" value="Genomic_DNA"/>
</dbReference>
<dbReference type="AlphaFoldDB" id="J0Z4I5"/>